<keyword evidence="4 6" id="KW-1133">Transmembrane helix</keyword>
<dbReference type="InterPro" id="IPR001425">
    <property type="entry name" value="Arc/bac/fun_rhodopsins"/>
</dbReference>
<dbReference type="EMBL" id="GL988039">
    <property type="protein sequence ID" value="EGS22878.1"/>
    <property type="molecule type" value="Genomic_DNA"/>
</dbReference>
<evidence type="ECO:0000313" key="8">
    <source>
        <dbReference type="Proteomes" id="UP000008066"/>
    </source>
</evidence>
<evidence type="ECO:0000313" key="7">
    <source>
        <dbReference type="EMBL" id="EGS22878.1"/>
    </source>
</evidence>
<evidence type="ECO:0000256" key="2">
    <source>
        <dbReference type="ARBA" id="ARBA00008130"/>
    </source>
</evidence>
<evidence type="ECO:0000256" key="1">
    <source>
        <dbReference type="ARBA" id="ARBA00004141"/>
    </source>
</evidence>
<feature type="transmembrane region" description="Helical" evidence="6">
    <location>
        <begin position="31"/>
        <end position="53"/>
    </location>
</feature>
<keyword evidence="3 6" id="KW-0812">Transmembrane</keyword>
<dbReference type="SUPFAM" id="SSF81321">
    <property type="entry name" value="Family A G protein-coupled receptor-like"/>
    <property type="match status" value="1"/>
</dbReference>
<feature type="transmembrane region" description="Helical" evidence="6">
    <location>
        <begin position="104"/>
        <end position="125"/>
    </location>
</feature>
<dbReference type="OMA" id="RWDYGAL"/>
<dbReference type="Proteomes" id="UP000008066">
    <property type="component" value="Unassembled WGS sequence"/>
</dbReference>
<name>G0S1G8_CHATD</name>
<dbReference type="GeneID" id="18255393"/>
<protein>
    <submittedName>
        <fullName evidence="7">Uncharacterized protein</fullName>
    </submittedName>
</protein>
<reference evidence="7 8" key="1">
    <citation type="journal article" date="2011" name="Cell">
        <title>Insight into structure and assembly of the nuclear pore complex by utilizing the genome of a eukaryotic thermophile.</title>
        <authorList>
            <person name="Amlacher S."/>
            <person name="Sarges P."/>
            <person name="Flemming D."/>
            <person name="van Noort V."/>
            <person name="Kunze R."/>
            <person name="Devos D.P."/>
            <person name="Arumugam M."/>
            <person name="Bork P."/>
            <person name="Hurt E."/>
        </authorList>
    </citation>
    <scope>NUCLEOTIDE SEQUENCE [LARGE SCALE GENOMIC DNA]</scope>
    <source>
        <strain evidence="8">DSM 1495 / CBS 144.50 / IMI 039719</strain>
    </source>
</reference>
<dbReference type="eggNOG" id="ENOG502QQVQ">
    <property type="taxonomic scope" value="Eukaryota"/>
</dbReference>
<comment type="subcellular location">
    <subcellularLocation>
        <location evidence="1">Membrane</location>
        <topology evidence="1">Multi-pass membrane protein</topology>
    </subcellularLocation>
</comment>
<comment type="similarity">
    <text evidence="2">Belongs to the archaeal/bacterial/fungal opsin family.</text>
</comment>
<dbReference type="InterPro" id="IPR043476">
    <property type="entry name" value="Yro2-like_7TM"/>
</dbReference>
<feature type="transmembrane region" description="Helical" evidence="6">
    <location>
        <begin position="192"/>
        <end position="213"/>
    </location>
</feature>
<dbReference type="KEGG" id="cthr:CTHT_0013550"/>
<evidence type="ECO:0000256" key="6">
    <source>
        <dbReference type="SAM" id="Phobius"/>
    </source>
</evidence>
<dbReference type="GO" id="GO:0005886">
    <property type="term" value="C:plasma membrane"/>
    <property type="evidence" value="ECO:0007669"/>
    <property type="project" value="TreeGrafter"/>
</dbReference>
<dbReference type="GO" id="GO:0005783">
    <property type="term" value="C:endoplasmic reticulum"/>
    <property type="evidence" value="ECO:0007669"/>
    <property type="project" value="TreeGrafter"/>
</dbReference>
<feature type="transmembrane region" description="Helical" evidence="6">
    <location>
        <begin position="158"/>
        <end position="180"/>
    </location>
</feature>
<accession>G0S1G8</accession>
<organism evidence="8">
    <name type="scientific">Chaetomium thermophilum (strain DSM 1495 / CBS 144.50 / IMI 039719)</name>
    <name type="common">Thermochaetoides thermophila</name>
    <dbReference type="NCBI Taxonomy" id="759272"/>
    <lineage>
        <taxon>Eukaryota</taxon>
        <taxon>Fungi</taxon>
        <taxon>Dikarya</taxon>
        <taxon>Ascomycota</taxon>
        <taxon>Pezizomycotina</taxon>
        <taxon>Sordariomycetes</taxon>
        <taxon>Sordariomycetidae</taxon>
        <taxon>Sordariales</taxon>
        <taxon>Chaetomiaceae</taxon>
        <taxon>Thermochaetoides</taxon>
    </lineage>
</organism>
<dbReference type="OrthoDB" id="536545at2759"/>
<dbReference type="RefSeq" id="XP_006691870.1">
    <property type="nucleotide sequence ID" value="XM_006691807.1"/>
</dbReference>
<keyword evidence="5 6" id="KW-0472">Membrane</keyword>
<feature type="transmembrane region" description="Helical" evidence="6">
    <location>
        <begin position="65"/>
        <end position="84"/>
    </location>
</feature>
<gene>
    <name evidence="7" type="ORF">CTHT_0013550</name>
</gene>
<keyword evidence="8" id="KW-1185">Reference proteome</keyword>
<sequence length="291" mass="32219">MPFLQARNDAVNKHPAPPTIDYPLTTRGSSWLYSVCSIYGAATLITIALSYIAKQNERIFHRIFTIAYLVGTVAYFAMGSNVGYLDALQPHQVDDNGDNRQMFWVKYVLWAVDFPLVSTALGIASGISWAEILYNVALAWTWIICYLIGTVIGDEYRWALYALGTLAWLLLAENTLVRGTQAAGRVGIKGDYLILAGWANLMWFLYALGYGLTDAGNVIRVTPSFIWFGITDLLLMLGVGFGIIVVFAPRWDYGKLNLFFTQYGRVAVQEGNFPEKDTANNGTQQAAAPAV</sequence>
<dbReference type="HOGENOM" id="CLU_054785_2_0_1"/>
<dbReference type="SMART" id="SM01021">
    <property type="entry name" value="Bac_rhodopsin"/>
    <property type="match status" value="1"/>
</dbReference>
<dbReference type="PANTHER" id="PTHR28286">
    <property type="match status" value="1"/>
</dbReference>
<evidence type="ECO:0000256" key="5">
    <source>
        <dbReference type="ARBA" id="ARBA00023136"/>
    </source>
</evidence>
<dbReference type="PANTHER" id="PTHR28286:SF1">
    <property type="entry name" value="30 KDA HEAT SHOCK PROTEIN-RELATED"/>
    <property type="match status" value="1"/>
</dbReference>
<feature type="transmembrane region" description="Helical" evidence="6">
    <location>
        <begin position="132"/>
        <end position="152"/>
    </location>
</feature>
<evidence type="ECO:0000256" key="3">
    <source>
        <dbReference type="ARBA" id="ARBA00022692"/>
    </source>
</evidence>
<dbReference type="AlphaFoldDB" id="G0S1G8"/>
<dbReference type="CDD" id="cd15239">
    <property type="entry name" value="7tm_YRO2_fungal-like"/>
    <property type="match status" value="1"/>
</dbReference>
<feature type="transmembrane region" description="Helical" evidence="6">
    <location>
        <begin position="225"/>
        <end position="248"/>
    </location>
</feature>
<evidence type="ECO:0000256" key="4">
    <source>
        <dbReference type="ARBA" id="ARBA00022989"/>
    </source>
</evidence>
<dbReference type="Gene3D" id="1.20.1070.10">
    <property type="entry name" value="Rhodopsin 7-helix transmembrane proteins"/>
    <property type="match status" value="1"/>
</dbReference>
<proteinExistence type="inferred from homology"/>